<name>A0A6A6TYV5_9PEZI</name>
<dbReference type="Proteomes" id="UP000799302">
    <property type="component" value="Unassembled WGS sequence"/>
</dbReference>
<evidence type="ECO:0008006" key="3">
    <source>
        <dbReference type="Google" id="ProtNLM"/>
    </source>
</evidence>
<evidence type="ECO:0000313" key="1">
    <source>
        <dbReference type="EMBL" id="KAF2665012.1"/>
    </source>
</evidence>
<protein>
    <recommendedName>
        <fullName evidence="3">EthD domain-containing protein</fullName>
    </recommendedName>
</protein>
<reference evidence="1" key="1">
    <citation type="journal article" date="2020" name="Stud. Mycol.">
        <title>101 Dothideomycetes genomes: a test case for predicting lifestyles and emergence of pathogens.</title>
        <authorList>
            <person name="Haridas S."/>
            <person name="Albert R."/>
            <person name="Binder M."/>
            <person name="Bloem J."/>
            <person name="Labutti K."/>
            <person name="Salamov A."/>
            <person name="Andreopoulos B."/>
            <person name="Baker S."/>
            <person name="Barry K."/>
            <person name="Bills G."/>
            <person name="Bluhm B."/>
            <person name="Cannon C."/>
            <person name="Castanera R."/>
            <person name="Culley D."/>
            <person name="Daum C."/>
            <person name="Ezra D."/>
            <person name="Gonzalez J."/>
            <person name="Henrissat B."/>
            <person name="Kuo A."/>
            <person name="Liang C."/>
            <person name="Lipzen A."/>
            <person name="Lutzoni F."/>
            <person name="Magnuson J."/>
            <person name="Mondo S."/>
            <person name="Nolan M."/>
            <person name="Ohm R."/>
            <person name="Pangilinan J."/>
            <person name="Park H.-J."/>
            <person name="Ramirez L."/>
            <person name="Alfaro M."/>
            <person name="Sun H."/>
            <person name="Tritt A."/>
            <person name="Yoshinaga Y."/>
            <person name="Zwiers L.-H."/>
            <person name="Turgeon B."/>
            <person name="Goodwin S."/>
            <person name="Spatafora J."/>
            <person name="Crous P."/>
            <person name="Grigoriev I."/>
        </authorList>
    </citation>
    <scope>NUCLEOTIDE SEQUENCE</scope>
    <source>
        <strain evidence="1">CBS 115976</strain>
    </source>
</reference>
<gene>
    <name evidence="1" type="ORF">BT63DRAFT_464295</name>
</gene>
<dbReference type="EMBL" id="MU004241">
    <property type="protein sequence ID" value="KAF2665012.1"/>
    <property type="molecule type" value="Genomic_DNA"/>
</dbReference>
<organism evidence="1 2">
    <name type="scientific">Microthyrium microscopicum</name>
    <dbReference type="NCBI Taxonomy" id="703497"/>
    <lineage>
        <taxon>Eukaryota</taxon>
        <taxon>Fungi</taxon>
        <taxon>Dikarya</taxon>
        <taxon>Ascomycota</taxon>
        <taxon>Pezizomycotina</taxon>
        <taxon>Dothideomycetes</taxon>
        <taxon>Dothideomycetes incertae sedis</taxon>
        <taxon>Microthyriales</taxon>
        <taxon>Microthyriaceae</taxon>
        <taxon>Microthyrium</taxon>
    </lineage>
</organism>
<accession>A0A6A6TYV5</accession>
<dbReference type="Pfam" id="PF14114">
    <property type="entry name" value="DUF4286"/>
    <property type="match status" value="1"/>
</dbReference>
<dbReference type="OrthoDB" id="2851338at2759"/>
<proteinExistence type="predicted"/>
<sequence>MAEPLSGPGILISASHIIKPSELSDEAFNKWYNEVHIPDVLATGGVSRATRFRNASSKATEKYLVIYEVDDLSVIASERFKNIPFKHKMLPGGGDIHDFVNMEIRFYKKIQTDPEGSGQKEFYPALLWAGVGPGEGKEDDYDAYMRQEHLPQFRSEPGWRRSTRYKLAVHAKNPSKEGWGEGEATSYIALYEFDEGNKLGSEVQPLDPMTDWTKRIMAHAKKFELGIFHKI</sequence>
<keyword evidence="2" id="KW-1185">Reference proteome</keyword>
<evidence type="ECO:0000313" key="2">
    <source>
        <dbReference type="Proteomes" id="UP000799302"/>
    </source>
</evidence>
<dbReference type="AlphaFoldDB" id="A0A6A6TYV5"/>
<dbReference type="InterPro" id="IPR025563">
    <property type="entry name" value="DUF4286"/>
</dbReference>